<keyword evidence="2" id="KW-1185">Reference proteome</keyword>
<dbReference type="PANTHER" id="PTHR34374">
    <property type="entry name" value="LARGE RIBOSOMAL RNA SUBUNIT ACCUMULATION PROTEIN YCED HOMOLOG 1, CHLOROPLASTIC"/>
    <property type="match status" value="1"/>
</dbReference>
<protein>
    <recommendedName>
        <fullName evidence="3">DUF177 domain-containing protein</fullName>
    </recommendedName>
</protein>
<proteinExistence type="predicted"/>
<dbReference type="eggNOG" id="COG1399">
    <property type="taxonomic scope" value="Bacteria"/>
</dbReference>
<sequence>MKIDLSKIKGHRGRSIEVNYVENLSVLEANSNRYVVIKPISVTGSITYDSEGIVLKLLARGAIKVTCDRCLDEFEYEFVIPIDEVVNESDDEFSGEVEDEKLDLTKIVIENVELSLPMKFICSNDCKGLCPTCGKNLNHEKCDCQIKEIDPRLSVLNKLLQKM</sequence>
<dbReference type="RefSeq" id="WP_014758615.1">
    <property type="nucleotide sequence ID" value="NC_017992.1"/>
</dbReference>
<dbReference type="PANTHER" id="PTHR34374:SF1">
    <property type="entry name" value="LARGE RIBOSOMAL RNA SUBUNIT ACCUMULATION PROTEIN YCED HOMOLOG 1, CHLOROPLASTIC"/>
    <property type="match status" value="1"/>
</dbReference>
<dbReference type="STRING" id="1094508.Tsac_1746"/>
<dbReference type="Proteomes" id="UP000006178">
    <property type="component" value="Chromosome"/>
</dbReference>
<gene>
    <name evidence="1" type="ordered locus">Tsac_1746</name>
</gene>
<dbReference type="BioCyc" id="TSAC1094508:GLMA-1773-MONOMER"/>
<organism evidence="1 2">
    <name type="scientific">Thermoanaerobacterium saccharolyticum (strain DSM 8691 / JW/SL-YS485)</name>
    <dbReference type="NCBI Taxonomy" id="1094508"/>
    <lineage>
        <taxon>Bacteria</taxon>
        <taxon>Bacillati</taxon>
        <taxon>Bacillota</taxon>
        <taxon>Clostridia</taxon>
        <taxon>Thermoanaerobacterales</taxon>
        <taxon>Thermoanaerobacteraceae</taxon>
        <taxon>Thermoanaerobacterium</taxon>
    </lineage>
</organism>
<dbReference type="InterPro" id="IPR003772">
    <property type="entry name" value="YceD"/>
</dbReference>
<dbReference type="KEGG" id="tsh:Tsac_1746"/>
<evidence type="ECO:0008006" key="3">
    <source>
        <dbReference type="Google" id="ProtNLM"/>
    </source>
</evidence>
<evidence type="ECO:0000313" key="1">
    <source>
        <dbReference type="EMBL" id="AFK86752.1"/>
    </source>
</evidence>
<evidence type="ECO:0000313" key="2">
    <source>
        <dbReference type="Proteomes" id="UP000006178"/>
    </source>
</evidence>
<dbReference type="EMBL" id="CP003184">
    <property type="protein sequence ID" value="AFK86752.1"/>
    <property type="molecule type" value="Genomic_DNA"/>
</dbReference>
<dbReference type="Pfam" id="PF02620">
    <property type="entry name" value="YceD"/>
    <property type="match status" value="1"/>
</dbReference>
<dbReference type="PATRIC" id="fig|1094508.3.peg.1770"/>
<reference evidence="1 2" key="1">
    <citation type="journal article" date="2014" name="Appl. Environ. Microbiol.">
        <title>Profile of Secreted Hydrolases, Associated Proteins, and SlpA in Thermoanaerobacterium saccharolyticum during the Degradation of Hemicellulose.</title>
        <authorList>
            <person name="Currie D.H."/>
            <person name="Guss A.M."/>
            <person name="Herring C.D."/>
            <person name="Giannone R.J."/>
            <person name="Johnson C.M."/>
            <person name="Lankford P.K."/>
            <person name="Brown S.D."/>
            <person name="Hettich R.L."/>
            <person name="Lynd L.R."/>
        </authorList>
    </citation>
    <scope>NUCLEOTIDE SEQUENCE [LARGE SCALE GENOMIC DNA]</scope>
    <source>
        <strain evidence="2">DSM 8691 / JW/SL-YS485</strain>
    </source>
</reference>
<accession>I3VW57</accession>
<name>I3VW57_THESW</name>
<dbReference type="AlphaFoldDB" id="I3VW57"/>